<dbReference type="PANTHER" id="PTHR23502">
    <property type="entry name" value="MAJOR FACILITATOR SUPERFAMILY"/>
    <property type="match status" value="1"/>
</dbReference>
<dbReference type="NCBIfam" id="TIGR00710">
    <property type="entry name" value="efflux_Bcr_CflA"/>
    <property type="match status" value="1"/>
</dbReference>
<dbReference type="InterPro" id="IPR011701">
    <property type="entry name" value="MFS"/>
</dbReference>
<gene>
    <name evidence="10" type="ORF">SAMN05216553_101527</name>
</gene>
<evidence type="ECO:0000256" key="4">
    <source>
        <dbReference type="ARBA" id="ARBA00022475"/>
    </source>
</evidence>
<protein>
    <submittedName>
        <fullName evidence="10">MFS transporter, DHA1 family, bicyclomycin/chloramphenicol resistance protein</fullName>
    </submittedName>
</protein>
<dbReference type="GO" id="GO:1990961">
    <property type="term" value="P:xenobiotic detoxification by transmembrane export across the plasma membrane"/>
    <property type="evidence" value="ECO:0007669"/>
    <property type="project" value="InterPro"/>
</dbReference>
<name>A0A1G7KWI2_9PSEU</name>
<feature type="transmembrane region" description="Helical" evidence="8">
    <location>
        <begin position="15"/>
        <end position="32"/>
    </location>
</feature>
<keyword evidence="7 8" id="KW-0472">Membrane</keyword>
<comment type="similarity">
    <text evidence="2">Belongs to the major facilitator superfamily. Bcr/CmlA family.</text>
</comment>
<dbReference type="FunFam" id="1.20.1720.10:FF:000005">
    <property type="entry name" value="Bcr/CflA family efflux transporter"/>
    <property type="match status" value="1"/>
</dbReference>
<dbReference type="GO" id="GO:0042910">
    <property type="term" value="F:xenobiotic transmembrane transporter activity"/>
    <property type="evidence" value="ECO:0007669"/>
    <property type="project" value="InterPro"/>
</dbReference>
<dbReference type="InterPro" id="IPR036259">
    <property type="entry name" value="MFS_trans_sf"/>
</dbReference>
<reference evidence="11" key="1">
    <citation type="submission" date="2016-10" db="EMBL/GenBank/DDBJ databases">
        <authorList>
            <person name="Varghese N."/>
            <person name="Submissions S."/>
        </authorList>
    </citation>
    <scope>NUCLEOTIDE SEQUENCE [LARGE SCALE GENOMIC DNA]</scope>
    <source>
        <strain evidence="11">CGMCC 4.3506</strain>
    </source>
</reference>
<dbReference type="OrthoDB" id="9814303at2"/>
<dbReference type="PROSITE" id="PS00216">
    <property type="entry name" value="SUGAR_TRANSPORT_1"/>
    <property type="match status" value="1"/>
</dbReference>
<keyword evidence="4" id="KW-1003">Cell membrane</keyword>
<feature type="transmembrane region" description="Helical" evidence="8">
    <location>
        <begin position="171"/>
        <end position="191"/>
    </location>
</feature>
<keyword evidence="5 8" id="KW-0812">Transmembrane</keyword>
<evidence type="ECO:0000313" key="11">
    <source>
        <dbReference type="Proteomes" id="UP000199623"/>
    </source>
</evidence>
<evidence type="ECO:0000256" key="1">
    <source>
        <dbReference type="ARBA" id="ARBA00004651"/>
    </source>
</evidence>
<evidence type="ECO:0000313" key="10">
    <source>
        <dbReference type="EMBL" id="SDF41555.1"/>
    </source>
</evidence>
<evidence type="ECO:0000256" key="8">
    <source>
        <dbReference type="SAM" id="Phobius"/>
    </source>
</evidence>
<evidence type="ECO:0000259" key="9">
    <source>
        <dbReference type="PROSITE" id="PS50850"/>
    </source>
</evidence>
<feature type="transmembrane region" description="Helical" evidence="8">
    <location>
        <begin position="257"/>
        <end position="278"/>
    </location>
</feature>
<dbReference type="InterPro" id="IPR020846">
    <property type="entry name" value="MFS_dom"/>
</dbReference>
<dbReference type="PANTHER" id="PTHR23502:SF132">
    <property type="entry name" value="POLYAMINE TRANSPORTER 2-RELATED"/>
    <property type="match status" value="1"/>
</dbReference>
<dbReference type="EMBL" id="FNCC01000001">
    <property type="protein sequence ID" value="SDF41555.1"/>
    <property type="molecule type" value="Genomic_DNA"/>
</dbReference>
<feature type="transmembrane region" description="Helical" evidence="8">
    <location>
        <begin position="221"/>
        <end position="245"/>
    </location>
</feature>
<proteinExistence type="inferred from homology"/>
<comment type="subcellular location">
    <subcellularLocation>
        <location evidence="1">Cell membrane</location>
        <topology evidence="1">Multi-pass membrane protein</topology>
    </subcellularLocation>
</comment>
<feature type="transmembrane region" description="Helical" evidence="8">
    <location>
        <begin position="316"/>
        <end position="339"/>
    </location>
</feature>
<keyword evidence="6 8" id="KW-1133">Transmembrane helix</keyword>
<evidence type="ECO:0000256" key="6">
    <source>
        <dbReference type="ARBA" id="ARBA00022989"/>
    </source>
</evidence>
<evidence type="ECO:0000256" key="5">
    <source>
        <dbReference type="ARBA" id="ARBA00022692"/>
    </source>
</evidence>
<dbReference type="Proteomes" id="UP000199623">
    <property type="component" value="Unassembled WGS sequence"/>
</dbReference>
<organism evidence="10 11">
    <name type="scientific">Lentzea fradiae</name>
    <dbReference type="NCBI Taxonomy" id="200378"/>
    <lineage>
        <taxon>Bacteria</taxon>
        <taxon>Bacillati</taxon>
        <taxon>Actinomycetota</taxon>
        <taxon>Actinomycetes</taxon>
        <taxon>Pseudonocardiales</taxon>
        <taxon>Pseudonocardiaceae</taxon>
        <taxon>Lentzea</taxon>
    </lineage>
</organism>
<feature type="transmembrane region" description="Helical" evidence="8">
    <location>
        <begin position="112"/>
        <end position="133"/>
    </location>
</feature>
<dbReference type="AlphaFoldDB" id="A0A1G7KWI2"/>
<feature type="transmembrane region" description="Helical" evidence="8">
    <location>
        <begin position="52"/>
        <end position="72"/>
    </location>
</feature>
<feature type="transmembrane region" description="Helical" evidence="8">
    <location>
        <begin position="377"/>
        <end position="398"/>
    </location>
</feature>
<dbReference type="Gene3D" id="1.20.1720.10">
    <property type="entry name" value="Multidrug resistance protein D"/>
    <property type="match status" value="1"/>
</dbReference>
<feature type="transmembrane region" description="Helical" evidence="8">
    <location>
        <begin position="285"/>
        <end position="304"/>
    </location>
</feature>
<dbReference type="Pfam" id="PF07690">
    <property type="entry name" value="MFS_1"/>
    <property type="match status" value="1"/>
</dbReference>
<evidence type="ECO:0000256" key="7">
    <source>
        <dbReference type="ARBA" id="ARBA00023136"/>
    </source>
</evidence>
<dbReference type="SUPFAM" id="SSF103473">
    <property type="entry name" value="MFS general substrate transporter"/>
    <property type="match status" value="1"/>
</dbReference>
<dbReference type="STRING" id="200378.SAMN05216553_101527"/>
<dbReference type="CDD" id="cd17320">
    <property type="entry name" value="MFS_MdfA_MDR_like"/>
    <property type="match status" value="1"/>
</dbReference>
<keyword evidence="11" id="KW-1185">Reference proteome</keyword>
<evidence type="ECO:0000256" key="2">
    <source>
        <dbReference type="ARBA" id="ARBA00006236"/>
    </source>
</evidence>
<evidence type="ECO:0000256" key="3">
    <source>
        <dbReference type="ARBA" id="ARBA00022448"/>
    </source>
</evidence>
<dbReference type="GO" id="GO:0005886">
    <property type="term" value="C:plasma membrane"/>
    <property type="evidence" value="ECO:0007669"/>
    <property type="project" value="UniProtKB-SubCell"/>
</dbReference>
<feature type="transmembrane region" description="Helical" evidence="8">
    <location>
        <begin position="145"/>
        <end position="165"/>
    </location>
</feature>
<feature type="transmembrane region" description="Helical" evidence="8">
    <location>
        <begin position="84"/>
        <end position="106"/>
    </location>
</feature>
<accession>A0A1G7KWI2</accession>
<dbReference type="InterPro" id="IPR005829">
    <property type="entry name" value="Sugar_transporter_CS"/>
</dbReference>
<sequence length="406" mass="41352">MGNALSGQPSRRERVRLAVVLGAMVALGPLTIDMYLPAFPTIVTDLGTTAPLVQMTLTGSLIGLGLGQLLIGPYSDSVGRRIPLVLGTSLHVLTSVLCAFATDIVVLNVLRVVQGIGAAATAVVAMAMVRDLYEGRAAATMISHLMLVTGLAPILAPSLGSAVLLAGSWRWVFGTLAVIGAVLVAVAAFATPETLPPQRRRSHSLRPVLRGFGTVVRDADFVLLTLVGGLAFGGALAYVSGASFVFQQQYGLDEREFGLVFGLGAVALACGTQLNPLLLRRFTPLHVLFGAVVLATAGAVALLVSTGLQPDSLAHFLVPLLVAITGIALAMPNAAALALSRHGSAAGTAASVLGAIRFGLGSAVAPLVGVLGNDSTATAVVMAGGGAVALLLSGRLVLRERRRGAA</sequence>
<feature type="transmembrane region" description="Helical" evidence="8">
    <location>
        <begin position="351"/>
        <end position="371"/>
    </location>
</feature>
<dbReference type="InterPro" id="IPR004812">
    <property type="entry name" value="Efflux_drug-R_Bcr/CmlA"/>
</dbReference>
<keyword evidence="3" id="KW-0813">Transport</keyword>
<feature type="domain" description="Major facilitator superfamily (MFS) profile" evidence="9">
    <location>
        <begin position="17"/>
        <end position="402"/>
    </location>
</feature>
<dbReference type="PROSITE" id="PS50850">
    <property type="entry name" value="MFS"/>
    <property type="match status" value="1"/>
</dbReference>